<sequence length="473" mass="53581">MTDRKEAKESGIVWNDFIFKVSQDDLYVFLEDPLIEASVKQKFNEHWKEIKNFLQKEGISALLEEPEIIDGKIIVAKGHLPKEGISEKIELLPKFTHISAEESSEKSYQEKINLRETFQKIICAESQEPIAKWYPAIPPTPGINIWGDPIEPPPLKEERTFELGENVYLDEGDHYIKAKTSGVVIFEKNKLDVLPEYILKGDVDFSTGNIKFVGRKLIIQGDIKFGFSVNCKGDLELKGCTENKVYIFVEGLFICEGVLRGEETKVKVKGSAKIRGAEFANLAVDGDLWIKDYLVFTNTSVIGNIIVTDGKGLIYGGKVTASGDITAKILGHPAQTKTEVFAGYTRDTVESYLYLLEKEEIYIESLKKIKYGIELSEKLKRDGRFSPKQEGILQKLLAEKEKIEIKLKETKEKINKIKDNLKELRLKTIKVMQKIYPNVILGIADHTYTNESELSGPITFYLEESNIKTKEGV</sequence>
<reference evidence="3 4" key="1">
    <citation type="journal article" date="2016" name="Int. J. Syst. Evol. Microbiol.">
        <title>Caldimicrobium thiodismutans sp. nov., a sulfur-disproportionating bacterium isolated from a hot spring, and emended description of the genus Caldimicrobium.</title>
        <authorList>
            <person name="Kojima H."/>
            <person name="Umezawa K."/>
            <person name="Fukui M."/>
        </authorList>
    </citation>
    <scope>NUCLEOTIDE SEQUENCE [LARGE SCALE GENOMIC DNA]</scope>
    <source>
        <strain evidence="3 4">TF1</strain>
    </source>
</reference>
<proteinExistence type="predicted"/>
<feature type="domain" description="Flagellar Assembly Protein A N-terminal region" evidence="2">
    <location>
        <begin position="46"/>
        <end position="189"/>
    </location>
</feature>
<evidence type="ECO:0000256" key="1">
    <source>
        <dbReference type="SAM" id="Coils"/>
    </source>
</evidence>
<feature type="coiled-coil region" evidence="1">
    <location>
        <begin position="393"/>
        <end position="427"/>
    </location>
</feature>
<accession>A0A0U5APR2</accession>
<gene>
    <name evidence="3" type="ORF">THC_0438</name>
</gene>
<dbReference type="AlphaFoldDB" id="A0A0U5APR2"/>
<dbReference type="InterPro" id="IPR046865">
    <property type="entry name" value="FapA_b_solenoid"/>
</dbReference>
<dbReference type="KEGG" id="cthi:THC_0438"/>
<evidence type="ECO:0000313" key="3">
    <source>
        <dbReference type="EMBL" id="BAU22833.1"/>
    </source>
</evidence>
<evidence type="ECO:0000259" key="2">
    <source>
        <dbReference type="Pfam" id="PF20250"/>
    </source>
</evidence>
<dbReference type="RefSeq" id="WP_068512715.1">
    <property type="nucleotide sequence ID" value="NZ_AP014945.1"/>
</dbReference>
<dbReference type="PANTHER" id="PTHR38032:SF1">
    <property type="entry name" value="RNA-BINDING PROTEIN KHPB N-TERMINAL DOMAIN-CONTAINING PROTEIN"/>
    <property type="match status" value="1"/>
</dbReference>
<name>A0A0U5APR2_9BACT</name>
<dbReference type="PANTHER" id="PTHR38032">
    <property type="entry name" value="POLYMERASE-RELATED"/>
    <property type="match status" value="1"/>
</dbReference>
<keyword evidence="4" id="KW-1185">Reference proteome</keyword>
<dbReference type="InterPro" id="IPR046866">
    <property type="entry name" value="FapA_N"/>
</dbReference>
<dbReference type="Pfam" id="PF20250">
    <property type="entry name" value="FapA_N"/>
    <property type="match status" value="1"/>
</dbReference>
<dbReference type="STRING" id="1653476.THC_0438"/>
<organism evidence="3 4">
    <name type="scientific">Caldimicrobium thiodismutans</name>
    <dbReference type="NCBI Taxonomy" id="1653476"/>
    <lineage>
        <taxon>Bacteria</taxon>
        <taxon>Pseudomonadati</taxon>
        <taxon>Thermodesulfobacteriota</taxon>
        <taxon>Thermodesulfobacteria</taxon>
        <taxon>Thermodesulfobacteriales</taxon>
        <taxon>Thermodesulfobacteriaceae</taxon>
        <taxon>Caldimicrobium</taxon>
    </lineage>
</organism>
<protein>
    <recommendedName>
        <fullName evidence="2">Flagellar Assembly Protein A N-terminal region domain-containing protein</fullName>
    </recommendedName>
</protein>
<evidence type="ECO:0000313" key="4">
    <source>
        <dbReference type="Proteomes" id="UP000068196"/>
    </source>
</evidence>
<dbReference type="Pfam" id="PF03961">
    <property type="entry name" value="FapA"/>
    <property type="match status" value="1"/>
</dbReference>
<keyword evidence="1" id="KW-0175">Coiled coil</keyword>
<dbReference type="OrthoDB" id="9775837at2"/>
<dbReference type="Proteomes" id="UP000068196">
    <property type="component" value="Chromosome"/>
</dbReference>
<dbReference type="InterPro" id="IPR005646">
    <property type="entry name" value="FapA"/>
</dbReference>
<dbReference type="EMBL" id="AP014945">
    <property type="protein sequence ID" value="BAU22833.1"/>
    <property type="molecule type" value="Genomic_DNA"/>
</dbReference>
<reference evidence="4" key="2">
    <citation type="journal article" date="2016" name="Int. J. Syst. Evol. Microbiol.">
        <title>Caldimicrobium thiodismutans sp. nov., a sulfur-disproportionating bacterium isolated from a hot spring.</title>
        <authorList>
            <person name="Kojima H."/>
            <person name="Umezawa K."/>
            <person name="Fukui M."/>
        </authorList>
    </citation>
    <scope>NUCLEOTIDE SEQUENCE [LARGE SCALE GENOMIC DNA]</scope>
    <source>
        <strain evidence="4">TF1</strain>
    </source>
</reference>